<evidence type="ECO:0000259" key="12">
    <source>
        <dbReference type="PROSITE" id="PS51371"/>
    </source>
</evidence>
<dbReference type="SUPFAM" id="SSF54631">
    <property type="entry name" value="CBS-domain pair"/>
    <property type="match status" value="1"/>
</dbReference>
<evidence type="ECO:0000256" key="10">
    <source>
        <dbReference type="RuleBase" id="RU369116"/>
    </source>
</evidence>
<comment type="catalytic activity">
    <reaction evidence="7">
        <text>a quaternary ammonium(out) + ATP + H2O = a quaternary ammonium(in) + ADP + phosphate + H(+)</text>
        <dbReference type="Rhea" id="RHEA:11036"/>
        <dbReference type="ChEBI" id="CHEBI:15377"/>
        <dbReference type="ChEBI" id="CHEBI:15378"/>
        <dbReference type="ChEBI" id="CHEBI:30616"/>
        <dbReference type="ChEBI" id="CHEBI:35267"/>
        <dbReference type="ChEBI" id="CHEBI:43474"/>
        <dbReference type="ChEBI" id="CHEBI:456216"/>
        <dbReference type="EC" id="7.6.2.9"/>
    </reaction>
</comment>
<dbReference type="GO" id="GO:0005886">
    <property type="term" value="C:plasma membrane"/>
    <property type="evidence" value="ECO:0007669"/>
    <property type="project" value="UniProtKB-SubCell"/>
</dbReference>
<dbReference type="PANTHER" id="PTHR43117:SF4">
    <property type="entry name" value="OSMOPROTECTANT IMPORT ATP-BINDING PROTEIN OSMV"/>
    <property type="match status" value="1"/>
</dbReference>
<dbReference type="InterPro" id="IPR027417">
    <property type="entry name" value="P-loop_NTPase"/>
</dbReference>
<name>A0A5R9F741_9BACL</name>
<dbReference type="PROSITE" id="PS00211">
    <property type="entry name" value="ABC_TRANSPORTER_1"/>
    <property type="match status" value="1"/>
</dbReference>
<comment type="caution">
    <text evidence="13">The sequence shown here is derived from an EMBL/GenBank/DDBJ whole genome shotgun (WGS) entry which is preliminary data.</text>
</comment>
<feature type="domain" description="ABC transporter" evidence="11">
    <location>
        <begin position="2"/>
        <end position="237"/>
    </location>
</feature>
<dbReference type="GO" id="GO:0031460">
    <property type="term" value="P:glycine betaine transport"/>
    <property type="evidence" value="ECO:0007669"/>
    <property type="project" value="InterPro"/>
</dbReference>
<evidence type="ECO:0000313" key="14">
    <source>
        <dbReference type="Proteomes" id="UP000308230"/>
    </source>
</evidence>
<keyword evidence="14" id="KW-1185">Reference proteome</keyword>
<reference evidence="13 14" key="1">
    <citation type="submission" date="2019-04" db="EMBL/GenBank/DDBJ databases">
        <title>Bacillus caeni sp. nov., a bacterium isolated from mangrove sediment.</title>
        <authorList>
            <person name="Huang H."/>
            <person name="Mo K."/>
            <person name="Hu Y."/>
        </authorList>
    </citation>
    <scope>NUCLEOTIDE SEQUENCE [LARGE SCALE GENOMIC DNA]</scope>
    <source>
        <strain evidence="13 14">HB172195</strain>
    </source>
</reference>
<evidence type="ECO:0000256" key="8">
    <source>
        <dbReference type="ARBA" id="ARBA00063934"/>
    </source>
</evidence>
<evidence type="ECO:0000256" key="4">
    <source>
        <dbReference type="ARBA" id="ARBA00022741"/>
    </source>
</evidence>
<dbReference type="InterPro" id="IPR017871">
    <property type="entry name" value="ABC_transporter-like_CS"/>
</dbReference>
<evidence type="ECO:0000256" key="3">
    <source>
        <dbReference type="ARBA" id="ARBA00022737"/>
    </source>
</evidence>
<dbReference type="SUPFAM" id="SSF52540">
    <property type="entry name" value="P-loop containing nucleoside triphosphate hydrolases"/>
    <property type="match status" value="1"/>
</dbReference>
<evidence type="ECO:0000256" key="5">
    <source>
        <dbReference type="ARBA" id="ARBA00022840"/>
    </source>
</evidence>
<dbReference type="SMART" id="SM00116">
    <property type="entry name" value="CBS"/>
    <property type="match status" value="2"/>
</dbReference>
<dbReference type="RefSeq" id="WP_138124191.1">
    <property type="nucleotide sequence ID" value="NZ_SWLG01000004.1"/>
</dbReference>
<keyword evidence="10" id="KW-0997">Cell inner membrane</keyword>
<dbReference type="SMART" id="SM00382">
    <property type="entry name" value="AAA"/>
    <property type="match status" value="1"/>
</dbReference>
<dbReference type="NCBIfam" id="TIGR01186">
    <property type="entry name" value="proV"/>
    <property type="match status" value="1"/>
</dbReference>
<proteinExistence type="inferred from homology"/>
<gene>
    <name evidence="13" type="ORF">FCL54_05920</name>
</gene>
<dbReference type="Gene3D" id="3.10.580.10">
    <property type="entry name" value="CBS-domain"/>
    <property type="match status" value="1"/>
</dbReference>
<dbReference type="GO" id="GO:0015418">
    <property type="term" value="F:ABC-type quaternary ammonium compound transporting activity"/>
    <property type="evidence" value="ECO:0007669"/>
    <property type="project" value="UniProtKB-EC"/>
</dbReference>
<dbReference type="CDD" id="cd03295">
    <property type="entry name" value="ABC_OpuCA_Osmoprotection"/>
    <property type="match status" value="1"/>
</dbReference>
<evidence type="ECO:0000313" key="13">
    <source>
        <dbReference type="EMBL" id="TLS38080.1"/>
    </source>
</evidence>
<dbReference type="AlphaFoldDB" id="A0A5R9F741"/>
<evidence type="ECO:0000256" key="1">
    <source>
        <dbReference type="ARBA" id="ARBA00005417"/>
    </source>
</evidence>
<evidence type="ECO:0000256" key="6">
    <source>
        <dbReference type="ARBA" id="ARBA00023122"/>
    </source>
</evidence>
<comment type="subunit">
    <text evidence="8">The complex is composed of two ATP-binding proteins (OpuCA), two transmembrane proteins (OpuCB and OpuCD) and a solute-binding protein (OpuCC).</text>
</comment>
<evidence type="ECO:0000256" key="9">
    <source>
        <dbReference type="PROSITE-ProRule" id="PRU00703"/>
    </source>
</evidence>
<dbReference type="GO" id="GO:0006865">
    <property type="term" value="P:amino acid transport"/>
    <property type="evidence" value="ECO:0007669"/>
    <property type="project" value="UniProtKB-UniRule"/>
</dbReference>
<dbReference type="GO" id="GO:0005524">
    <property type="term" value="F:ATP binding"/>
    <property type="evidence" value="ECO:0007669"/>
    <property type="project" value="UniProtKB-UniRule"/>
</dbReference>
<dbReference type="InterPro" id="IPR003593">
    <property type="entry name" value="AAA+_ATPase"/>
</dbReference>
<dbReference type="PROSITE" id="PS51371">
    <property type="entry name" value="CBS"/>
    <property type="match status" value="1"/>
</dbReference>
<keyword evidence="10" id="KW-0472">Membrane</keyword>
<dbReference type="FunFam" id="3.40.50.300:FF:000425">
    <property type="entry name" value="Probable ABC transporter, ATP-binding subunit"/>
    <property type="match status" value="1"/>
</dbReference>
<keyword evidence="5 10" id="KW-0067">ATP-binding</keyword>
<comment type="subcellular location">
    <subcellularLocation>
        <location evidence="10">Cell inner membrane</location>
        <topology evidence="10">Peripheral membrane protein</topology>
    </subcellularLocation>
</comment>
<keyword evidence="6 9" id="KW-0129">CBS domain</keyword>
<dbReference type="Proteomes" id="UP000308230">
    <property type="component" value="Unassembled WGS sequence"/>
</dbReference>
<keyword evidence="2 10" id="KW-0813">Transport</keyword>
<dbReference type="OrthoDB" id="9802264at2"/>
<comment type="similarity">
    <text evidence="1 10">Belongs to the ABC transporter superfamily.</text>
</comment>
<dbReference type="Pfam" id="PF00005">
    <property type="entry name" value="ABC_tran"/>
    <property type="match status" value="1"/>
</dbReference>
<accession>A0A5R9F741</accession>
<dbReference type="EMBL" id="SWLG01000004">
    <property type="protein sequence ID" value="TLS38080.1"/>
    <property type="molecule type" value="Genomic_DNA"/>
</dbReference>
<dbReference type="Gene3D" id="3.40.50.300">
    <property type="entry name" value="P-loop containing nucleotide triphosphate hydrolases"/>
    <property type="match status" value="1"/>
</dbReference>
<dbReference type="PANTHER" id="PTHR43117">
    <property type="entry name" value="OSMOPROTECTANT IMPORT ATP-BINDING PROTEIN OSMV"/>
    <property type="match status" value="1"/>
</dbReference>
<dbReference type="EC" id="7.6.2.9" evidence="10"/>
<dbReference type="PROSITE" id="PS50893">
    <property type="entry name" value="ABC_TRANSPORTER_2"/>
    <property type="match status" value="1"/>
</dbReference>
<dbReference type="Pfam" id="PF00571">
    <property type="entry name" value="CBS"/>
    <property type="match status" value="1"/>
</dbReference>
<evidence type="ECO:0000256" key="2">
    <source>
        <dbReference type="ARBA" id="ARBA00022448"/>
    </source>
</evidence>
<dbReference type="InterPro" id="IPR000644">
    <property type="entry name" value="CBS_dom"/>
</dbReference>
<keyword evidence="4 10" id="KW-0547">Nucleotide-binding</keyword>
<keyword evidence="10" id="KW-1003">Cell membrane</keyword>
<comment type="subunit">
    <text evidence="10">The complex is probably composed of two ATP-binding proteins, two transmembrane proteins and a solute-binding protein.</text>
</comment>
<dbReference type="InterPro" id="IPR046342">
    <property type="entry name" value="CBS_dom_sf"/>
</dbReference>
<evidence type="ECO:0000256" key="7">
    <source>
        <dbReference type="ARBA" id="ARBA00052482"/>
    </source>
</evidence>
<protein>
    <recommendedName>
        <fullName evidence="10">Quaternary amine transport ATP-binding protein</fullName>
        <ecNumber evidence="10">7.6.2.9</ecNumber>
    </recommendedName>
</protein>
<evidence type="ECO:0000259" key="11">
    <source>
        <dbReference type="PROSITE" id="PS50893"/>
    </source>
</evidence>
<dbReference type="GO" id="GO:0016887">
    <property type="term" value="F:ATP hydrolysis activity"/>
    <property type="evidence" value="ECO:0007669"/>
    <property type="project" value="UniProtKB-UniRule"/>
</dbReference>
<keyword evidence="3" id="KW-0677">Repeat</keyword>
<dbReference type="InterPro" id="IPR005892">
    <property type="entry name" value="Gly-betaine_transp_ATP-bd"/>
</dbReference>
<feature type="domain" description="CBS" evidence="12">
    <location>
        <begin position="315"/>
        <end position="372"/>
    </location>
</feature>
<sequence length="381" mass="42264">MITFENVSKQYPDGTRALKNITLTVEEGELLTLIGPSGCGKTTTMKMVNRLIEPTEGKIYVDGNDISSIDPVELRRNIGYVIQQIGLLPHMTIAENVALIPNLKKWPKDKTQKRVDELLDLVGLDPSVFRDRYPLELSGGQQQRVGVIRALAAEPPVVLMDEPFSALDPISREQLQDELVKLQKEIKKTIVFVTHDMDEAIKIADRIAVMKDGEIVQLSDPETLLREPKNAFVQNFIGEERLESGKGPKASQLMFVKTAVVTETKGLAEAMKTLKDHLADTLLVIDESGNYKGVAFLEDIHNSYNEKNMKVKDVLKSDTPVVQPSAPYSFVAEIFAKTNVPSIPVVEKNKLVGLITKASMMRGLAGLKQVEMGKEEELNGE</sequence>
<organism evidence="13 14">
    <name type="scientific">Exobacillus caeni</name>
    <dbReference type="NCBI Taxonomy" id="2574798"/>
    <lineage>
        <taxon>Bacteria</taxon>
        <taxon>Bacillati</taxon>
        <taxon>Bacillota</taxon>
        <taxon>Bacilli</taxon>
        <taxon>Bacillales</taxon>
        <taxon>Guptibacillaceae</taxon>
        <taxon>Exobacillus</taxon>
    </lineage>
</organism>
<dbReference type="InterPro" id="IPR003439">
    <property type="entry name" value="ABC_transporter-like_ATP-bd"/>
</dbReference>